<evidence type="ECO:0000259" key="7">
    <source>
        <dbReference type="Pfam" id="PF01276"/>
    </source>
</evidence>
<dbReference type="InterPro" id="IPR036633">
    <property type="entry name" value="Prn/Lys/Arg_de-COase_C_sf"/>
</dbReference>
<evidence type="ECO:0000313" key="10">
    <source>
        <dbReference type="Proteomes" id="UP000321393"/>
    </source>
</evidence>
<dbReference type="Gene3D" id="3.40.640.10">
    <property type="entry name" value="Type I PLP-dependent aspartate aminotransferase-like (Major domain)"/>
    <property type="match status" value="1"/>
</dbReference>
<dbReference type="Gene3D" id="3.90.100.10">
    <property type="entry name" value="Orn/Lys/Arg decarboxylase, C-terminal domain"/>
    <property type="match status" value="1"/>
</dbReference>
<dbReference type="AlphaFoldDB" id="A0A5A7UQL6"/>
<evidence type="ECO:0000256" key="2">
    <source>
        <dbReference type="ARBA" id="ARBA00010671"/>
    </source>
</evidence>
<comment type="caution">
    <text evidence="9">The sequence shown here is derived from an EMBL/GenBank/DDBJ whole genome shotgun (WGS) entry which is preliminary data.</text>
</comment>
<dbReference type="SUPFAM" id="SSF55904">
    <property type="entry name" value="Ornithine decarboxylase C-terminal domain"/>
    <property type="match status" value="1"/>
</dbReference>
<dbReference type="InterPro" id="IPR008286">
    <property type="entry name" value="Prn/Lys/Arg_de-COase_C"/>
</dbReference>
<dbReference type="PANTHER" id="PTHR43277">
    <property type="entry name" value="ARGININE DECARBOXYLASE"/>
    <property type="match status" value="1"/>
</dbReference>
<organism evidence="9 10">
    <name type="scientific">Cucumis melo var. makuwa</name>
    <name type="common">Oriental melon</name>
    <dbReference type="NCBI Taxonomy" id="1194695"/>
    <lineage>
        <taxon>Eukaryota</taxon>
        <taxon>Viridiplantae</taxon>
        <taxon>Streptophyta</taxon>
        <taxon>Embryophyta</taxon>
        <taxon>Tracheophyta</taxon>
        <taxon>Spermatophyta</taxon>
        <taxon>Magnoliopsida</taxon>
        <taxon>eudicotyledons</taxon>
        <taxon>Gunneridae</taxon>
        <taxon>Pentapetalae</taxon>
        <taxon>rosids</taxon>
        <taxon>fabids</taxon>
        <taxon>Cucurbitales</taxon>
        <taxon>Cucurbitaceae</taxon>
        <taxon>Benincaseae</taxon>
        <taxon>Cucumis</taxon>
    </lineage>
</organism>
<keyword evidence="4" id="KW-0663">Pyridoxal phosphate</keyword>
<dbReference type="OrthoDB" id="5978656at2759"/>
<evidence type="ECO:0000256" key="6">
    <source>
        <dbReference type="SAM" id="MobiDB-lite"/>
    </source>
</evidence>
<feature type="compositionally biased region" description="Basic residues" evidence="6">
    <location>
        <begin position="10"/>
        <end position="19"/>
    </location>
</feature>
<accession>A0A5A7UQL6</accession>
<dbReference type="InterPro" id="IPR015424">
    <property type="entry name" value="PyrdxlP-dep_Trfase"/>
</dbReference>
<dbReference type="Pfam" id="PF01276">
    <property type="entry name" value="OKR_DC_1"/>
    <property type="match status" value="1"/>
</dbReference>
<name>A0A5A7UQL6_CUCMM</name>
<gene>
    <name evidence="9" type="ORF">E6C27_scaffold274G004820</name>
</gene>
<evidence type="ECO:0000256" key="4">
    <source>
        <dbReference type="ARBA" id="ARBA00022898"/>
    </source>
</evidence>
<comment type="cofactor">
    <cofactor evidence="1">
        <name>pyridoxal 5'-phosphate</name>
        <dbReference type="ChEBI" id="CHEBI:597326"/>
    </cofactor>
</comment>
<dbReference type="SUPFAM" id="SSF53383">
    <property type="entry name" value="PLP-dependent transferases"/>
    <property type="match status" value="1"/>
</dbReference>
<evidence type="ECO:0000313" key="9">
    <source>
        <dbReference type="EMBL" id="KAA0058163.1"/>
    </source>
</evidence>
<evidence type="ECO:0000256" key="5">
    <source>
        <dbReference type="ARBA" id="ARBA00023239"/>
    </source>
</evidence>
<dbReference type="STRING" id="1194695.A0A5A7UQL6"/>
<keyword evidence="5" id="KW-0456">Lyase</keyword>
<dbReference type="GO" id="GO:0016831">
    <property type="term" value="F:carboxy-lyase activity"/>
    <property type="evidence" value="ECO:0007669"/>
    <property type="project" value="UniProtKB-KW"/>
</dbReference>
<protein>
    <submittedName>
        <fullName evidence="9">Arginine decarboxylase-like</fullName>
    </submittedName>
</protein>
<dbReference type="EMBL" id="SSTE01006842">
    <property type="protein sequence ID" value="KAA0058163.1"/>
    <property type="molecule type" value="Genomic_DNA"/>
</dbReference>
<feature type="domain" description="Orn/Lys/Arg decarboxylases family 1 pyridoxal-P attachment site" evidence="7">
    <location>
        <begin position="33"/>
        <end position="314"/>
    </location>
</feature>
<evidence type="ECO:0000259" key="8">
    <source>
        <dbReference type="Pfam" id="PF03711"/>
    </source>
</evidence>
<dbReference type="InterPro" id="IPR015421">
    <property type="entry name" value="PyrdxlP-dep_Trfase_major"/>
</dbReference>
<keyword evidence="3" id="KW-0210">Decarboxylase</keyword>
<proteinExistence type="inferred from homology"/>
<dbReference type="InterPro" id="IPR000310">
    <property type="entry name" value="Orn/Lys/Arg_deCO2ase_major_dom"/>
</dbReference>
<evidence type="ECO:0000256" key="3">
    <source>
        <dbReference type="ARBA" id="ARBA00022793"/>
    </source>
</evidence>
<feature type="region of interest" description="Disordered" evidence="6">
    <location>
        <begin position="1"/>
        <end position="31"/>
    </location>
</feature>
<sequence>MKSQSTFRTRQLKKKTTKKTTRESPISQKVCPPPLLNALKVSAERNAARFHFPRHNRGRAGPSSFTQHIGLKPFMHDLPNLPELDNLFYPEGPILEAQQQAAKLFEASETWFLVGGTTCEIQAAIMATCSPRDHIIFPRNSHVSVILALVLSGAIPKYIMPMYDSNWDIVGEVTPSEASVLAISIGNPHYYKRDNCWFDIILNAAQVDRAINNLSEISQICYVKGIPLIVDEAHGTHFGFQPQLPLSALQQGADLAIQSTHKVLCSLTQSSMLHMSGDLVDRERVCGCLKTLQSTSPSYLLLASLDSTRAQLSDDPDKCPMFSSFPTFDPLRLTVGFQQLGFSGHEADEILYKNHNIVCELVGNQSITFVINLGTFEDDIERLVSGIEDVSSSASIMRIEGRSKLSVSAPFPNVKINLNPRDAFFAKKRRENIKECVGKVCGELICTYPPGIPVMIPGEIISEEALDYLLHLKDKGASIVSASDPKLSSLLVCNV</sequence>
<reference evidence="9 10" key="1">
    <citation type="submission" date="2019-08" db="EMBL/GenBank/DDBJ databases">
        <title>Draft genome sequences of two oriental melons (Cucumis melo L. var makuwa).</title>
        <authorList>
            <person name="Kwon S.-Y."/>
        </authorList>
    </citation>
    <scope>NUCLEOTIDE SEQUENCE [LARGE SCALE GENOMIC DNA]</scope>
    <source>
        <strain evidence="10">cv. SW 3</strain>
        <tissue evidence="9">Leaf</tissue>
    </source>
</reference>
<dbReference type="InterPro" id="IPR052357">
    <property type="entry name" value="Orn_Lys_Arg_decarboxylase-I"/>
</dbReference>
<evidence type="ECO:0000256" key="1">
    <source>
        <dbReference type="ARBA" id="ARBA00001933"/>
    </source>
</evidence>
<comment type="similarity">
    <text evidence="2">Belongs to the Orn/Lys/Arg decarboxylase class-I family.</text>
</comment>
<feature type="domain" description="Orn/Lys/Arg decarboxylase C-terminal" evidence="8">
    <location>
        <begin position="414"/>
        <end position="474"/>
    </location>
</feature>
<dbReference type="PANTHER" id="PTHR43277:SF4">
    <property type="entry name" value="ARGININE DECARBOXYLASE"/>
    <property type="match status" value="1"/>
</dbReference>
<dbReference type="Proteomes" id="UP000321393">
    <property type="component" value="Unassembled WGS sequence"/>
</dbReference>
<dbReference type="Pfam" id="PF03711">
    <property type="entry name" value="OKR_DC_1_C"/>
    <property type="match status" value="1"/>
</dbReference>